<dbReference type="Gene3D" id="3.40.140.10">
    <property type="entry name" value="Cytidine Deaminase, domain 2"/>
    <property type="match status" value="1"/>
</dbReference>
<evidence type="ECO:0000256" key="3">
    <source>
        <dbReference type="ARBA" id="ARBA00022801"/>
    </source>
</evidence>
<evidence type="ECO:0000256" key="2">
    <source>
        <dbReference type="ARBA" id="ARBA00022723"/>
    </source>
</evidence>
<evidence type="ECO:0000313" key="8">
    <source>
        <dbReference type="EMBL" id="MDQ2065109.1"/>
    </source>
</evidence>
<dbReference type="InterPro" id="IPR046778">
    <property type="entry name" value="UPF0758_N"/>
</dbReference>
<evidence type="ECO:0000259" key="7">
    <source>
        <dbReference type="PROSITE" id="PS50249"/>
    </source>
</evidence>
<keyword evidence="9" id="KW-1185">Reference proteome</keyword>
<dbReference type="CDD" id="cd08071">
    <property type="entry name" value="MPN_DUF2466"/>
    <property type="match status" value="1"/>
</dbReference>
<dbReference type="InterPro" id="IPR025657">
    <property type="entry name" value="RadC_JAB"/>
</dbReference>
<dbReference type="EMBL" id="JAVDBT010000002">
    <property type="protein sequence ID" value="MDQ2065109.1"/>
    <property type="molecule type" value="Genomic_DNA"/>
</dbReference>
<dbReference type="Pfam" id="PF04002">
    <property type="entry name" value="RadC"/>
    <property type="match status" value="1"/>
</dbReference>
<dbReference type="SUPFAM" id="SSF47781">
    <property type="entry name" value="RuvA domain 2-like"/>
    <property type="match status" value="1"/>
</dbReference>
<evidence type="ECO:0000256" key="5">
    <source>
        <dbReference type="ARBA" id="ARBA00023049"/>
    </source>
</evidence>
<name>A0ABU0VTR5_9RHOB</name>
<dbReference type="PANTHER" id="PTHR30471">
    <property type="entry name" value="DNA REPAIR PROTEIN RADC"/>
    <property type="match status" value="1"/>
</dbReference>
<keyword evidence="2" id="KW-0479">Metal-binding</keyword>
<evidence type="ECO:0000313" key="9">
    <source>
        <dbReference type="Proteomes" id="UP001239680"/>
    </source>
</evidence>
<feature type="domain" description="MPN" evidence="7">
    <location>
        <begin position="132"/>
        <end position="254"/>
    </location>
</feature>
<gene>
    <name evidence="8" type="primary">radC</name>
    <name evidence="8" type="ORF">Q9295_01885</name>
</gene>
<keyword evidence="5" id="KW-0482">Metalloprotease</keyword>
<evidence type="ECO:0000256" key="4">
    <source>
        <dbReference type="ARBA" id="ARBA00022833"/>
    </source>
</evidence>
<dbReference type="SUPFAM" id="SSF102712">
    <property type="entry name" value="JAB1/MPN domain"/>
    <property type="match status" value="1"/>
</dbReference>
<evidence type="ECO:0000256" key="1">
    <source>
        <dbReference type="ARBA" id="ARBA00022670"/>
    </source>
</evidence>
<keyword evidence="1" id="KW-0645">Protease</keyword>
<dbReference type="InterPro" id="IPR037518">
    <property type="entry name" value="MPN"/>
</dbReference>
<evidence type="ECO:0000256" key="6">
    <source>
        <dbReference type="RuleBase" id="RU003797"/>
    </source>
</evidence>
<dbReference type="NCBIfam" id="NF000642">
    <property type="entry name" value="PRK00024.1"/>
    <property type="match status" value="1"/>
</dbReference>
<accession>A0ABU0VTR5</accession>
<keyword evidence="3" id="KW-0378">Hydrolase</keyword>
<dbReference type="PROSITE" id="PS01302">
    <property type="entry name" value="UPF0758"/>
    <property type="match status" value="1"/>
</dbReference>
<dbReference type="InterPro" id="IPR020891">
    <property type="entry name" value="UPF0758_CS"/>
</dbReference>
<protein>
    <submittedName>
        <fullName evidence="8">DNA repair protein RadC</fullName>
    </submittedName>
</protein>
<dbReference type="PROSITE" id="PS50249">
    <property type="entry name" value="MPN"/>
    <property type="match status" value="1"/>
</dbReference>
<dbReference type="InterPro" id="IPR001405">
    <property type="entry name" value="UPF0758"/>
</dbReference>
<comment type="caution">
    <text evidence="8">The sequence shown here is derived from an EMBL/GenBank/DDBJ whole genome shotgun (WGS) entry which is preliminary data.</text>
</comment>
<sequence>MTGGFSDIGRTLFNLNGDPDEAAADPIPGKLPSYIADHRKRLRERFSTGGAAAMPDYELLELLLFRSLPRQDVKPLARLLLETFGDFNRVVTAASARLMMVKGVGEATAQDLKILEAAAQRMMRARVINQPVLSSWDALLDYCHTAMAHRETEQFRVLYLDRKNVLIADEEQARGTVDHVPVYPREVVKRALELNASALILVHNHPSGDPTPSDADISMTCQVQDAATALGIVLHDHLIIGQSREISFKSQGYL</sequence>
<dbReference type="InterPro" id="IPR010994">
    <property type="entry name" value="RuvA_2-like"/>
</dbReference>
<comment type="similarity">
    <text evidence="6">Belongs to the UPF0758 family.</text>
</comment>
<reference evidence="8 9" key="1">
    <citation type="submission" date="2023-08" db="EMBL/GenBank/DDBJ databases">
        <title>Characterization of two Paracoccaceae strains isolated from Phycosphere and proposal of Xinfangfangia lacusdiani sp. nov.</title>
        <authorList>
            <person name="Deng Y."/>
            <person name="Zhang Y.Q."/>
        </authorList>
    </citation>
    <scope>NUCLEOTIDE SEQUENCE [LARGE SCALE GENOMIC DNA]</scope>
    <source>
        <strain evidence="8 9">CPCC 101601</strain>
    </source>
</reference>
<keyword evidence="4" id="KW-0862">Zinc</keyword>
<proteinExistence type="inferred from homology"/>
<organism evidence="8 9">
    <name type="scientific">Pseudogemmobacter lacusdianii</name>
    <dbReference type="NCBI Taxonomy" id="3069608"/>
    <lineage>
        <taxon>Bacteria</taxon>
        <taxon>Pseudomonadati</taxon>
        <taxon>Pseudomonadota</taxon>
        <taxon>Alphaproteobacteria</taxon>
        <taxon>Rhodobacterales</taxon>
        <taxon>Paracoccaceae</taxon>
        <taxon>Pseudogemmobacter</taxon>
    </lineage>
</organism>
<dbReference type="Proteomes" id="UP001239680">
    <property type="component" value="Unassembled WGS sequence"/>
</dbReference>
<dbReference type="NCBIfam" id="TIGR00608">
    <property type="entry name" value="radc"/>
    <property type="match status" value="1"/>
</dbReference>
<dbReference type="RefSeq" id="WP_306678804.1">
    <property type="nucleotide sequence ID" value="NZ_JAVDBT010000002.1"/>
</dbReference>
<dbReference type="PANTHER" id="PTHR30471:SF3">
    <property type="entry name" value="UPF0758 PROTEIN YEES-RELATED"/>
    <property type="match status" value="1"/>
</dbReference>
<dbReference type="Pfam" id="PF20582">
    <property type="entry name" value="UPF0758_N"/>
    <property type="match status" value="1"/>
</dbReference>
<dbReference type="Gene3D" id="1.10.150.20">
    <property type="entry name" value="5' to 3' exonuclease, C-terminal subdomain"/>
    <property type="match status" value="1"/>
</dbReference>